<evidence type="ECO:0000256" key="2">
    <source>
        <dbReference type="PROSITE-ProRule" id="PRU01161"/>
    </source>
</evidence>
<sequence length="342" mass="37638">MVASNSRFQILALSGGGYRGLFTARILAEIEQQIGARIGTRFDLVTGTSIGGILALAVALEIPAQKMVELFEKHGEAIFRKRFSIRGIFRSQYSNQTLLQHLSSDEVFGQRVLGECLHPVIVPSINYTRGDPVVFKTPHHADFKTDHHHRIVDVAMATSAAPIFFPRYVFNNCQYVDGGLFANTPGLLGAHEAYQFFGVSRAEGDVRVLSVGTMSSKFTVNPKRNRAGGTFDWGGWWPVNAPKRIFGLSISAQEAMVNHMLKHQFPKGKYVRIDDVLTDERAQAVALDKADAAAREVLLGSAAEAAKDFVGSPAFKDFMEYRAASPVYHYGSRANIQKAAQC</sequence>
<dbReference type="InterPro" id="IPR002641">
    <property type="entry name" value="PNPLA_dom"/>
</dbReference>
<keyword evidence="2" id="KW-0442">Lipid degradation</keyword>
<dbReference type="NCBIfam" id="NF041079">
    <property type="entry name" value="CBASS_lipase"/>
    <property type="match status" value="1"/>
</dbReference>
<keyword evidence="1 2" id="KW-0443">Lipid metabolism</keyword>
<dbReference type="PROSITE" id="PS51635">
    <property type="entry name" value="PNPLA"/>
    <property type="match status" value="1"/>
</dbReference>
<dbReference type="InterPro" id="IPR016035">
    <property type="entry name" value="Acyl_Trfase/lysoPLipase"/>
</dbReference>
<dbReference type="CDD" id="cd07199">
    <property type="entry name" value="Pat17_PNPLA8_PNPLA9_like"/>
    <property type="match status" value="1"/>
</dbReference>
<organism evidence="4 5">
    <name type="scientific">Paraburkholderia dinghuensis</name>
    <dbReference type="NCBI Taxonomy" id="2305225"/>
    <lineage>
        <taxon>Bacteria</taxon>
        <taxon>Pseudomonadati</taxon>
        <taxon>Pseudomonadota</taxon>
        <taxon>Betaproteobacteria</taxon>
        <taxon>Burkholderiales</taxon>
        <taxon>Burkholderiaceae</taxon>
        <taxon>Paraburkholderia</taxon>
    </lineage>
</organism>
<dbReference type="Pfam" id="PF01734">
    <property type="entry name" value="Patatin"/>
    <property type="match status" value="1"/>
</dbReference>
<dbReference type="Gene3D" id="3.40.1090.10">
    <property type="entry name" value="Cytosolic phospholipase A2 catalytic domain"/>
    <property type="match status" value="1"/>
</dbReference>
<evidence type="ECO:0000256" key="1">
    <source>
        <dbReference type="ARBA" id="ARBA00023098"/>
    </source>
</evidence>
<feature type="domain" description="PNPLA" evidence="3">
    <location>
        <begin position="11"/>
        <end position="190"/>
    </location>
</feature>
<name>A0A3N6M8Y3_9BURK</name>
<dbReference type="OrthoDB" id="9807112at2"/>
<dbReference type="EMBL" id="RQIS01000030">
    <property type="protein sequence ID" value="RQH00139.1"/>
    <property type="molecule type" value="Genomic_DNA"/>
</dbReference>
<dbReference type="GO" id="GO:0016787">
    <property type="term" value="F:hydrolase activity"/>
    <property type="evidence" value="ECO:0007669"/>
    <property type="project" value="UniProtKB-UniRule"/>
</dbReference>
<dbReference type="InterPro" id="IPR047156">
    <property type="entry name" value="Teg/CotR/CapV-like"/>
</dbReference>
<reference evidence="4 5" key="1">
    <citation type="submission" date="2018-11" db="EMBL/GenBank/DDBJ databases">
        <title>Paraburkholderia sp. DHOA04, isolated from soil.</title>
        <authorList>
            <person name="Gao Z.-H."/>
            <person name="Qiu L.-H."/>
            <person name="Fu J.-C."/>
        </authorList>
    </citation>
    <scope>NUCLEOTIDE SEQUENCE [LARGE SCALE GENOMIC DNA]</scope>
    <source>
        <strain evidence="4 5">DHOA04</strain>
    </source>
</reference>
<proteinExistence type="predicted"/>
<accession>A0A3N6M8Y3</accession>
<feature type="short sequence motif" description="GXSXG" evidence="2">
    <location>
        <begin position="47"/>
        <end position="51"/>
    </location>
</feature>
<dbReference type="PANTHER" id="PTHR24138">
    <property type="entry name" value="INTRACELLLAR PHOSPHOLIPASE A FAMILY"/>
    <property type="match status" value="1"/>
</dbReference>
<comment type="caution">
    <text evidence="4">The sequence shown here is derived from an EMBL/GenBank/DDBJ whole genome shotgun (WGS) entry which is preliminary data.</text>
</comment>
<gene>
    <name evidence="4" type="ORF">D1Y85_25590</name>
</gene>
<keyword evidence="5" id="KW-1185">Reference proteome</keyword>
<protein>
    <submittedName>
        <fullName evidence="4">Patatin</fullName>
    </submittedName>
</protein>
<dbReference type="AlphaFoldDB" id="A0A3N6M8Y3"/>
<evidence type="ECO:0000313" key="4">
    <source>
        <dbReference type="EMBL" id="RQH00139.1"/>
    </source>
</evidence>
<keyword evidence="2" id="KW-0378">Hydrolase</keyword>
<dbReference type="GO" id="GO:0016042">
    <property type="term" value="P:lipid catabolic process"/>
    <property type="evidence" value="ECO:0007669"/>
    <property type="project" value="UniProtKB-UniRule"/>
</dbReference>
<evidence type="ECO:0000259" key="3">
    <source>
        <dbReference type="PROSITE" id="PS51635"/>
    </source>
</evidence>
<feature type="active site" description="Proton acceptor" evidence="2">
    <location>
        <position position="177"/>
    </location>
</feature>
<dbReference type="SUPFAM" id="SSF52151">
    <property type="entry name" value="FabD/lysophospholipase-like"/>
    <property type="match status" value="1"/>
</dbReference>
<evidence type="ECO:0000313" key="5">
    <source>
        <dbReference type="Proteomes" id="UP000272778"/>
    </source>
</evidence>
<feature type="active site" description="Nucleophile" evidence="2">
    <location>
        <position position="49"/>
    </location>
</feature>
<dbReference type="RefSeq" id="WP_124153874.1">
    <property type="nucleotide sequence ID" value="NZ_RQIS01000030.1"/>
</dbReference>
<dbReference type="PANTHER" id="PTHR24138:SF12">
    <property type="entry name" value="PATATIN FAMILY PROTEIN"/>
    <property type="match status" value="1"/>
</dbReference>
<feature type="short sequence motif" description="DGA/G" evidence="2">
    <location>
        <begin position="177"/>
        <end position="179"/>
    </location>
</feature>
<feature type="short sequence motif" description="GXGXXG" evidence="2">
    <location>
        <begin position="15"/>
        <end position="20"/>
    </location>
</feature>
<dbReference type="Proteomes" id="UP000272778">
    <property type="component" value="Unassembled WGS sequence"/>
</dbReference>